<evidence type="ECO:0000256" key="1">
    <source>
        <dbReference type="SAM" id="Phobius"/>
    </source>
</evidence>
<dbReference type="OrthoDB" id="9813126at2"/>
<keyword evidence="1" id="KW-1133">Transmembrane helix</keyword>
<dbReference type="AlphaFoldDB" id="I2NHF9"/>
<evidence type="ECO:0000313" key="3">
    <source>
        <dbReference type="EMBL" id="EIG25270.1"/>
    </source>
</evidence>
<evidence type="ECO:0000313" key="4">
    <source>
        <dbReference type="Proteomes" id="UP000003345"/>
    </source>
</evidence>
<sequence length="54" mass="6292">FYSRTYHSIAELQAEIEEYLVYYNQNRIKLRLLLLPVSFFPASVTGSSGIMYQA</sequence>
<accession>I2NHF9</accession>
<reference evidence="3 4" key="1">
    <citation type="submission" date="2012-04" db="EMBL/GenBank/DDBJ databases">
        <authorList>
            <person name="Harkins D.M."/>
            <person name="Madupu R."/>
            <person name="Durkin A.S."/>
            <person name="Torralba M."/>
            <person name="Methe B."/>
            <person name="Sutton G.G."/>
            <person name="Nelson K.E."/>
        </authorList>
    </citation>
    <scope>NUCLEOTIDE SEQUENCE [LARGE SCALE GENOMIC DNA]</scope>
    <source>
        <strain evidence="3 4">HK411</strain>
    </source>
</reference>
<proteinExistence type="predicted"/>
<dbReference type="InterPro" id="IPR001584">
    <property type="entry name" value="Integrase_cat-core"/>
</dbReference>
<name>I2NHF9_9PAST</name>
<comment type="caution">
    <text evidence="3">The sequence shown here is derived from an EMBL/GenBank/DDBJ whole genome shotgun (WGS) entry which is preliminary data.</text>
</comment>
<keyword evidence="1" id="KW-0812">Transmembrane</keyword>
<feature type="non-terminal residue" evidence="3">
    <location>
        <position position="1"/>
    </location>
</feature>
<keyword evidence="1" id="KW-0472">Membrane</keyword>
<feature type="transmembrane region" description="Helical" evidence="1">
    <location>
        <begin position="32"/>
        <end position="52"/>
    </location>
</feature>
<protein>
    <recommendedName>
        <fullName evidence="2">Integrase catalytic domain-containing protein</fullName>
    </recommendedName>
</protein>
<feature type="domain" description="Integrase catalytic" evidence="2">
    <location>
        <begin position="1"/>
        <end position="39"/>
    </location>
</feature>
<evidence type="ECO:0000259" key="2">
    <source>
        <dbReference type="Pfam" id="PF13333"/>
    </source>
</evidence>
<dbReference type="GO" id="GO:0015074">
    <property type="term" value="P:DNA integration"/>
    <property type="evidence" value="ECO:0007669"/>
    <property type="project" value="InterPro"/>
</dbReference>
<organism evidence="3 4">
    <name type="scientific">Haemophilus paraphrohaemolyticus HK411</name>
    <dbReference type="NCBI Taxonomy" id="1095743"/>
    <lineage>
        <taxon>Bacteria</taxon>
        <taxon>Pseudomonadati</taxon>
        <taxon>Pseudomonadota</taxon>
        <taxon>Gammaproteobacteria</taxon>
        <taxon>Pasteurellales</taxon>
        <taxon>Pasteurellaceae</taxon>
        <taxon>Haemophilus</taxon>
    </lineage>
</organism>
<dbReference type="Pfam" id="PF13333">
    <property type="entry name" value="rve_2"/>
    <property type="match status" value="1"/>
</dbReference>
<dbReference type="Proteomes" id="UP000003345">
    <property type="component" value="Unassembled WGS sequence"/>
</dbReference>
<gene>
    <name evidence="3" type="ORF">HMPREF1054_2022</name>
</gene>
<dbReference type="EMBL" id="AJMU01000058">
    <property type="protein sequence ID" value="EIG25270.1"/>
    <property type="molecule type" value="Genomic_DNA"/>
</dbReference>